<protein>
    <submittedName>
        <fullName evidence="2">Autotransporter domain-containing protein</fullName>
    </submittedName>
</protein>
<evidence type="ECO:0000313" key="3">
    <source>
        <dbReference type="Proteomes" id="UP001320122"/>
    </source>
</evidence>
<feature type="domain" description="Autotransporter" evidence="1">
    <location>
        <begin position="69"/>
        <end position="356"/>
    </location>
</feature>
<evidence type="ECO:0000313" key="2">
    <source>
        <dbReference type="EMBL" id="MCE8020455.1"/>
    </source>
</evidence>
<accession>A0ABS9AFG5</accession>
<feature type="non-terminal residue" evidence="2">
    <location>
        <position position="1"/>
    </location>
</feature>
<comment type="caution">
    <text evidence="2">The sequence shown here is derived from an EMBL/GenBank/DDBJ whole genome shotgun (WGS) entry which is preliminary data.</text>
</comment>
<dbReference type="Pfam" id="PF03797">
    <property type="entry name" value="Autotransporter"/>
    <property type="match status" value="1"/>
</dbReference>
<sequence>HAVYDAIAQLADDDDLIRASFDALSGEVHGSVVTGLVEDSHHLRDAAGNRLRAAFGDVAASAPQMLADDAHDGIGVWSTAYGSWGSADGDGNAAGIERNTRGVVLGVDALATDRVRLGLLAGYSRSSVDLDGRASSADIDSYHLGLYGGTQWAMQDNTLSLRGGLAHSWHDIETSRFIGVSGFSDSLSADYRGNTFQAFGELGYGIETDVARVEPFINLAHVHTRTGSFSESGGAAALSGASGSMDTTFATPGIRAETDLDLGLGAGEDEETGARLYGTVGWRHAFGDVTPESTHAFAGSDDFTIAGSPLDRNALVLDTGLELDLTPNSTLGVSYQGQFASGMEDHGVSATLSVRF</sequence>
<dbReference type="Proteomes" id="UP001320122">
    <property type="component" value="Unassembled WGS sequence"/>
</dbReference>
<evidence type="ECO:0000259" key="1">
    <source>
        <dbReference type="PROSITE" id="PS51208"/>
    </source>
</evidence>
<gene>
    <name evidence="2" type="ORF">HOP51_10095</name>
</gene>
<dbReference type="Gene3D" id="2.40.128.130">
    <property type="entry name" value="Autotransporter beta-domain"/>
    <property type="match status" value="1"/>
</dbReference>
<name>A0ABS9AFG5_9GAMM</name>
<dbReference type="PROSITE" id="PS51208">
    <property type="entry name" value="AUTOTRANSPORTER"/>
    <property type="match status" value="1"/>
</dbReference>
<reference evidence="2 3" key="1">
    <citation type="journal article" date="2021" name="Front. Microbiol.">
        <title>Aerobic Denitrification and Heterotrophic Sulfur Oxidation in the Genus Halomonas Revealed by Six Novel Species Characterizations and Genome-Based Analysis.</title>
        <authorList>
            <person name="Wang L."/>
            <person name="Shao Z."/>
        </authorList>
    </citation>
    <scope>NUCLEOTIDE SEQUENCE [LARGE SCALE GENOMIC DNA]</scope>
    <source>
        <strain evidence="2 3">MCCC 1A11036</strain>
    </source>
</reference>
<dbReference type="InterPro" id="IPR036709">
    <property type="entry name" value="Autotransporte_beta_dom_sf"/>
</dbReference>
<organism evidence="2 3">
    <name type="scientific">Billgrantia zhangzhouensis</name>
    <dbReference type="NCBI Taxonomy" id="2733481"/>
    <lineage>
        <taxon>Bacteria</taxon>
        <taxon>Pseudomonadati</taxon>
        <taxon>Pseudomonadota</taxon>
        <taxon>Gammaproteobacteria</taxon>
        <taxon>Oceanospirillales</taxon>
        <taxon>Halomonadaceae</taxon>
        <taxon>Billgrantia</taxon>
    </lineage>
</organism>
<dbReference type="NCBIfam" id="TIGR01414">
    <property type="entry name" value="autotrans_barl"/>
    <property type="match status" value="1"/>
</dbReference>
<dbReference type="InterPro" id="IPR006315">
    <property type="entry name" value="OM_autotransptr_brl_dom"/>
</dbReference>
<dbReference type="SUPFAM" id="SSF103515">
    <property type="entry name" value="Autotransporter"/>
    <property type="match status" value="1"/>
</dbReference>
<dbReference type="InterPro" id="IPR005546">
    <property type="entry name" value="Autotransporte_beta"/>
</dbReference>
<proteinExistence type="predicted"/>
<dbReference type="RefSeq" id="WP_234273799.1">
    <property type="nucleotide sequence ID" value="NZ_JABFTT010000007.1"/>
</dbReference>
<keyword evidence="3" id="KW-1185">Reference proteome</keyword>
<dbReference type="SMART" id="SM00869">
    <property type="entry name" value="Autotransporter"/>
    <property type="match status" value="1"/>
</dbReference>
<dbReference type="EMBL" id="JABFTT010000007">
    <property type="protein sequence ID" value="MCE8020455.1"/>
    <property type="molecule type" value="Genomic_DNA"/>
</dbReference>